<dbReference type="Proteomes" id="UP000199527">
    <property type="component" value="Unassembled WGS sequence"/>
</dbReference>
<accession>A0A1G8QAT0</accession>
<dbReference type="OrthoDB" id="9783299at2"/>
<evidence type="ECO:0000313" key="4">
    <source>
        <dbReference type="Proteomes" id="UP000199527"/>
    </source>
</evidence>
<dbReference type="AlphaFoldDB" id="A0A1G8QAT0"/>
<feature type="domain" description="DUF4397" evidence="2">
    <location>
        <begin position="41"/>
        <end position="166"/>
    </location>
</feature>
<evidence type="ECO:0000259" key="2">
    <source>
        <dbReference type="Pfam" id="PF14344"/>
    </source>
</evidence>
<dbReference type="InterPro" id="IPR025510">
    <property type="entry name" value="DUF4397"/>
</dbReference>
<sequence length="485" mass="49663">MKALLKATLVASSCMLIVACDDDDDLPVTPVPPTPPADQGYVRVIHASPDAPKVNVLVNGSAVLTNVDYQQASSLLALDAGSYQIQVDGILADGTTATVFDGTVDVDADTEYNVVATGLVASLLAGNGDTPFAPVVVPRPALGNDALTQLRLQVLHSAPAVGRVGVHVTGADDPLSAATELTELSFGEFTPAPVTVDPGTYRVRLTDPDDPSVVAYDSGTLALTSVADLFIAAVANTQAGPAPVNLLVADNSADESGNDAAIIQDSQLMAGLRASHGIAAVGGVDIWVNGQAPDAASPLYNLTFANTTPAQGFLSLDADTYQIQVAANATSTVLIDIPELPLAAGTAYSAIAVIDAMGMPTLWAVEEDLRAIATEARLRVFHASASAGNVDIYLSADMMADDGDIKLAGVPYLAESGILGIPPGNYYLLITPENTPEVIAVGPAMLELQAGMRYTAIAVDDPDNTTGLATPGIDIGVITLDGLAP</sequence>
<evidence type="ECO:0000256" key="1">
    <source>
        <dbReference type="SAM" id="SignalP"/>
    </source>
</evidence>
<protein>
    <recommendedName>
        <fullName evidence="2">DUF4397 domain-containing protein</fullName>
    </recommendedName>
</protein>
<dbReference type="Pfam" id="PF14344">
    <property type="entry name" value="DUF4397"/>
    <property type="match status" value="2"/>
</dbReference>
<feature type="domain" description="DUF4397" evidence="2">
    <location>
        <begin position="271"/>
        <end position="393"/>
    </location>
</feature>
<keyword evidence="4" id="KW-1185">Reference proteome</keyword>
<evidence type="ECO:0000313" key="3">
    <source>
        <dbReference type="EMBL" id="SDJ01708.1"/>
    </source>
</evidence>
<gene>
    <name evidence="3" type="ORF">SAMN04488540_104237</name>
</gene>
<feature type="signal peptide" evidence="1">
    <location>
        <begin position="1"/>
        <end position="19"/>
    </location>
</feature>
<feature type="chain" id="PRO_5011478343" description="DUF4397 domain-containing protein" evidence="1">
    <location>
        <begin position="20"/>
        <end position="485"/>
    </location>
</feature>
<dbReference type="RefSeq" id="WP_090364102.1">
    <property type="nucleotide sequence ID" value="NZ_FNEM01000004.1"/>
</dbReference>
<reference evidence="4" key="1">
    <citation type="submission" date="2016-10" db="EMBL/GenBank/DDBJ databases">
        <authorList>
            <person name="Varghese N."/>
            <person name="Submissions S."/>
        </authorList>
    </citation>
    <scope>NUCLEOTIDE SEQUENCE [LARGE SCALE GENOMIC DNA]</scope>
    <source>
        <strain evidence="4">DSM 23317</strain>
    </source>
</reference>
<dbReference type="EMBL" id="FNEM01000004">
    <property type="protein sequence ID" value="SDJ01708.1"/>
    <property type="molecule type" value="Genomic_DNA"/>
</dbReference>
<dbReference type="PROSITE" id="PS51257">
    <property type="entry name" value="PROKAR_LIPOPROTEIN"/>
    <property type="match status" value="1"/>
</dbReference>
<organism evidence="3 4">
    <name type="scientific">Ferrimonas sediminum</name>
    <dbReference type="NCBI Taxonomy" id="718193"/>
    <lineage>
        <taxon>Bacteria</taxon>
        <taxon>Pseudomonadati</taxon>
        <taxon>Pseudomonadota</taxon>
        <taxon>Gammaproteobacteria</taxon>
        <taxon>Alteromonadales</taxon>
        <taxon>Ferrimonadaceae</taxon>
        <taxon>Ferrimonas</taxon>
    </lineage>
</organism>
<keyword evidence="1" id="KW-0732">Signal</keyword>
<name>A0A1G8QAT0_9GAMM</name>
<proteinExistence type="predicted"/>